<dbReference type="AlphaFoldDB" id="A0A0D9WMY2"/>
<keyword evidence="1" id="KW-0472">Membrane</keyword>
<dbReference type="NCBIfam" id="TIGR01571">
    <property type="entry name" value="A_thal_Cys_rich"/>
    <property type="match status" value="1"/>
</dbReference>
<keyword evidence="1" id="KW-1133">Transmembrane helix</keyword>
<keyword evidence="1" id="KW-0812">Transmembrane</keyword>
<keyword evidence="3" id="KW-1185">Reference proteome</keyword>
<dbReference type="Gramene" id="LPERR06G05780.1">
    <property type="protein sequence ID" value="LPERR06G05780.1"/>
    <property type="gene ID" value="LPERR06G05780"/>
</dbReference>
<dbReference type="Proteomes" id="UP000032180">
    <property type="component" value="Chromosome 6"/>
</dbReference>
<proteinExistence type="predicted"/>
<evidence type="ECO:0000256" key="1">
    <source>
        <dbReference type="SAM" id="Phobius"/>
    </source>
</evidence>
<dbReference type="HOGENOM" id="CLU_154117_0_0_1"/>
<dbReference type="STRING" id="77586.A0A0D9WMY2"/>
<dbReference type="PANTHER" id="PTHR15907">
    <property type="entry name" value="DUF614 FAMILY PROTEIN-RELATED"/>
    <property type="match status" value="1"/>
</dbReference>
<evidence type="ECO:0000313" key="2">
    <source>
        <dbReference type="EnsemblPlants" id="LPERR06G05780.1"/>
    </source>
</evidence>
<accession>A0A0D9WMY2</accession>
<reference evidence="2" key="3">
    <citation type="submission" date="2015-04" db="UniProtKB">
        <authorList>
            <consortium name="EnsemblPlants"/>
        </authorList>
    </citation>
    <scope>IDENTIFICATION</scope>
</reference>
<dbReference type="InterPro" id="IPR006461">
    <property type="entry name" value="PLAC_motif_containing"/>
</dbReference>
<sequence length="138" mass="15472">MQVQITHAMDASTQVNVENVDVVIEPNVVPVQQGWHTDIFDCFEDNCESFCFSSCFPCVSFGFIGEIVDQGSTNWCCLCSIYLLAANFGLWWMYAGWYRGKLRQQYGLPESPLPDCFTHLFCHWMGRTSAGGCTAGGE</sequence>
<feature type="transmembrane region" description="Helical" evidence="1">
    <location>
        <begin position="72"/>
        <end position="94"/>
    </location>
</feature>
<reference evidence="3" key="2">
    <citation type="submission" date="2013-12" db="EMBL/GenBank/DDBJ databases">
        <authorList>
            <person name="Yu Y."/>
            <person name="Lee S."/>
            <person name="de Baynast K."/>
            <person name="Wissotski M."/>
            <person name="Liu L."/>
            <person name="Talag J."/>
            <person name="Goicoechea J."/>
            <person name="Angelova A."/>
            <person name="Jetty R."/>
            <person name="Kudrna D."/>
            <person name="Golser W."/>
            <person name="Rivera L."/>
            <person name="Zhang J."/>
            <person name="Wing R."/>
        </authorList>
    </citation>
    <scope>NUCLEOTIDE SEQUENCE</scope>
</reference>
<name>A0A0D9WMY2_9ORYZ</name>
<organism evidence="2 3">
    <name type="scientific">Leersia perrieri</name>
    <dbReference type="NCBI Taxonomy" id="77586"/>
    <lineage>
        <taxon>Eukaryota</taxon>
        <taxon>Viridiplantae</taxon>
        <taxon>Streptophyta</taxon>
        <taxon>Embryophyta</taxon>
        <taxon>Tracheophyta</taxon>
        <taxon>Spermatophyta</taxon>
        <taxon>Magnoliopsida</taxon>
        <taxon>Liliopsida</taxon>
        <taxon>Poales</taxon>
        <taxon>Poaceae</taxon>
        <taxon>BOP clade</taxon>
        <taxon>Oryzoideae</taxon>
        <taxon>Oryzeae</taxon>
        <taxon>Oryzinae</taxon>
        <taxon>Leersia</taxon>
    </lineage>
</organism>
<evidence type="ECO:0000313" key="3">
    <source>
        <dbReference type="Proteomes" id="UP000032180"/>
    </source>
</evidence>
<dbReference type="Pfam" id="PF04749">
    <property type="entry name" value="PLAC8"/>
    <property type="match status" value="1"/>
</dbReference>
<protein>
    <submittedName>
        <fullName evidence="2">Uncharacterized protein</fullName>
    </submittedName>
</protein>
<reference evidence="2 3" key="1">
    <citation type="submission" date="2012-08" db="EMBL/GenBank/DDBJ databases">
        <title>Oryza genome evolution.</title>
        <authorList>
            <person name="Wing R.A."/>
        </authorList>
    </citation>
    <scope>NUCLEOTIDE SEQUENCE</scope>
</reference>
<dbReference type="EnsemblPlants" id="LPERR06G05780.1">
    <property type="protein sequence ID" value="LPERR06G05780.1"/>
    <property type="gene ID" value="LPERR06G05780"/>
</dbReference>